<accession>A0AAE3HEK9</accession>
<evidence type="ECO:0000313" key="3">
    <source>
        <dbReference type="Proteomes" id="UP001205748"/>
    </source>
</evidence>
<gene>
    <name evidence="2" type="ORF">NSA47_03675</name>
</gene>
<dbReference type="InterPro" id="IPR052018">
    <property type="entry name" value="PHP_domain"/>
</dbReference>
<sequence length="275" mass="30947">MGFIDLHVHTLASDGLFTPQEVVQWAYKKNLKAIAITDHDTTDGIEKAIITGKQLGVEVIPGIEINTDYNGLEVHILGYYIDYRANWFQELLKNIRHARQIRAKKMVEKLQNLGLHIDLDEVEKLAGDASIGRPHIARILQKHNYVQSIKEAFDKYINNTGPAYVERYKITPCEAIKTIIDCGGVPVLAHPGLIGNLSIVKELVDCDLQGIEVYHSKHNPETTNLYFHIAKQYNLIITGGTDCHGHLYGGQPILGSLNIDESLLHELKKRKDILE</sequence>
<dbReference type="InterPro" id="IPR016195">
    <property type="entry name" value="Pol/histidinol_Pase-like"/>
</dbReference>
<name>A0AAE3HEK9_9FIRM</name>
<dbReference type="PANTHER" id="PTHR42924:SF3">
    <property type="entry name" value="POLYMERASE_HISTIDINOL PHOSPHATASE N-TERMINAL DOMAIN-CONTAINING PROTEIN"/>
    <property type="match status" value="1"/>
</dbReference>
<feature type="domain" description="Polymerase/histidinol phosphatase N-terminal" evidence="1">
    <location>
        <begin position="4"/>
        <end position="69"/>
    </location>
</feature>
<dbReference type="InterPro" id="IPR004013">
    <property type="entry name" value="PHP_dom"/>
</dbReference>
<dbReference type="GO" id="GO:0004534">
    <property type="term" value="F:5'-3' RNA exonuclease activity"/>
    <property type="evidence" value="ECO:0007669"/>
    <property type="project" value="TreeGrafter"/>
</dbReference>
<dbReference type="CDD" id="cd07438">
    <property type="entry name" value="PHP_HisPPase_AMP"/>
    <property type="match status" value="1"/>
</dbReference>
<dbReference type="PANTHER" id="PTHR42924">
    <property type="entry name" value="EXONUCLEASE"/>
    <property type="match status" value="1"/>
</dbReference>
<proteinExistence type="predicted"/>
<comment type="caution">
    <text evidence="2">The sequence shown here is derived from an EMBL/GenBank/DDBJ whole genome shotgun (WGS) entry which is preliminary data.</text>
</comment>
<reference evidence="2" key="1">
    <citation type="submission" date="2022-07" db="EMBL/GenBank/DDBJ databases">
        <title>Enhanced cultured diversity of the mouse gut microbiota enables custom-made synthetic communities.</title>
        <authorList>
            <person name="Afrizal A."/>
        </authorList>
    </citation>
    <scope>NUCLEOTIDE SEQUENCE</scope>
    <source>
        <strain evidence="2">DSM 28593</strain>
    </source>
</reference>
<dbReference type="GO" id="GO:0035312">
    <property type="term" value="F:5'-3' DNA exonuclease activity"/>
    <property type="evidence" value="ECO:0007669"/>
    <property type="project" value="TreeGrafter"/>
</dbReference>
<evidence type="ECO:0000259" key="1">
    <source>
        <dbReference type="SMART" id="SM00481"/>
    </source>
</evidence>
<dbReference type="Pfam" id="PF02811">
    <property type="entry name" value="PHP"/>
    <property type="match status" value="1"/>
</dbReference>
<dbReference type="Proteomes" id="UP001205748">
    <property type="component" value="Unassembled WGS sequence"/>
</dbReference>
<dbReference type="InterPro" id="IPR003141">
    <property type="entry name" value="Pol/His_phosphatase_N"/>
</dbReference>
<dbReference type="SMART" id="SM00481">
    <property type="entry name" value="POLIIIAc"/>
    <property type="match status" value="1"/>
</dbReference>
<dbReference type="AlphaFoldDB" id="A0AAE3HEK9"/>
<dbReference type="SUPFAM" id="SSF89550">
    <property type="entry name" value="PHP domain-like"/>
    <property type="match status" value="1"/>
</dbReference>
<dbReference type="Gene3D" id="3.20.20.140">
    <property type="entry name" value="Metal-dependent hydrolases"/>
    <property type="match status" value="1"/>
</dbReference>
<dbReference type="Gene3D" id="1.10.150.650">
    <property type="match status" value="1"/>
</dbReference>
<dbReference type="RefSeq" id="WP_257529545.1">
    <property type="nucleotide sequence ID" value="NZ_JANKAS010000002.1"/>
</dbReference>
<keyword evidence="3" id="KW-1185">Reference proteome</keyword>
<organism evidence="2 3">
    <name type="scientific">Irregularibacter muris</name>
    <dbReference type="NCBI Taxonomy" id="1796619"/>
    <lineage>
        <taxon>Bacteria</taxon>
        <taxon>Bacillati</taxon>
        <taxon>Bacillota</taxon>
        <taxon>Clostridia</taxon>
        <taxon>Eubacteriales</taxon>
        <taxon>Eubacteriaceae</taxon>
        <taxon>Irregularibacter</taxon>
    </lineage>
</organism>
<evidence type="ECO:0000313" key="2">
    <source>
        <dbReference type="EMBL" id="MCR1898085.1"/>
    </source>
</evidence>
<dbReference type="EMBL" id="JANKAS010000002">
    <property type="protein sequence ID" value="MCR1898085.1"/>
    <property type="molecule type" value="Genomic_DNA"/>
</dbReference>
<protein>
    <submittedName>
        <fullName evidence="2">PHP domain-containing protein</fullName>
    </submittedName>
</protein>